<organism evidence="1 2">
    <name type="scientific">Sphingobacterium multivorum</name>
    <dbReference type="NCBI Taxonomy" id="28454"/>
    <lineage>
        <taxon>Bacteria</taxon>
        <taxon>Pseudomonadati</taxon>
        <taxon>Bacteroidota</taxon>
        <taxon>Sphingobacteriia</taxon>
        <taxon>Sphingobacteriales</taxon>
        <taxon>Sphingobacteriaceae</taxon>
        <taxon>Sphingobacterium</taxon>
    </lineage>
</organism>
<dbReference type="GeneID" id="97180905"/>
<dbReference type="EMBL" id="UAUU01000008">
    <property type="protein sequence ID" value="SPZ85806.1"/>
    <property type="molecule type" value="Genomic_DNA"/>
</dbReference>
<reference evidence="1 2" key="1">
    <citation type="submission" date="2018-06" db="EMBL/GenBank/DDBJ databases">
        <authorList>
            <consortium name="Pathogen Informatics"/>
            <person name="Doyle S."/>
        </authorList>
    </citation>
    <scope>NUCLEOTIDE SEQUENCE [LARGE SCALE GENOMIC DNA]</scope>
    <source>
        <strain evidence="1 2">NCTC11343</strain>
    </source>
</reference>
<dbReference type="PANTHER" id="PTHR36394:SF1">
    <property type="entry name" value="OS01G0277700 PROTEIN"/>
    <property type="match status" value="1"/>
</dbReference>
<evidence type="ECO:0008006" key="3">
    <source>
        <dbReference type="Google" id="ProtNLM"/>
    </source>
</evidence>
<evidence type="ECO:0000313" key="1">
    <source>
        <dbReference type="EMBL" id="SPZ85806.1"/>
    </source>
</evidence>
<accession>A0A2X2J289</accession>
<dbReference type="Proteomes" id="UP000251241">
    <property type="component" value="Unassembled WGS sequence"/>
</dbReference>
<dbReference type="AlphaFoldDB" id="A0A2X2J289"/>
<name>A0A2X2J289_SPHMU</name>
<dbReference type="PANTHER" id="PTHR36394">
    <property type="entry name" value="OS01G0277700 PROTEIN"/>
    <property type="match status" value="1"/>
</dbReference>
<gene>
    <name evidence="1" type="ORF">NCTC11343_02370</name>
</gene>
<protein>
    <recommendedName>
        <fullName evidence="3">Urease accessory protein UreH-like transmembrane domain-containing protein</fullName>
    </recommendedName>
</protein>
<sequence>MNTTLYALAITAITISFFHTASGPDHYLPFIVLSKSKKWSLGKTILWTIICGLGHVFSSVILGIIGVYLGWQLNKISWLQDVRGNVSSWALFIFGLGYLIYGIWKMSKKHSHKHFDVMGDEVYVHEHTHGKSTSGHHHHHQKTKVTPLVLFAIFVMGPSEPLIPLLFFSGAHRSMPEVITLISTFTITTVATMVGMVLLGIYGYNLLNTEKLDRYVHAISGAVLSICGAGMLFLGW</sequence>
<dbReference type="RefSeq" id="WP_046676263.1">
    <property type="nucleotide sequence ID" value="NZ_CP069793.1"/>
</dbReference>
<proteinExistence type="predicted"/>
<evidence type="ECO:0000313" key="2">
    <source>
        <dbReference type="Proteomes" id="UP000251241"/>
    </source>
</evidence>